<gene>
    <name evidence="2" type="ORF">AWU65_21050</name>
</gene>
<dbReference type="STRING" id="59843.A3958_20240"/>
<dbReference type="PANTHER" id="PTHR40590">
    <property type="entry name" value="CYTOPLASMIC PROTEIN-RELATED"/>
    <property type="match status" value="1"/>
</dbReference>
<proteinExistence type="predicted"/>
<feature type="chain" id="PRO_5007844177" evidence="1">
    <location>
        <begin position="34"/>
        <end position="463"/>
    </location>
</feature>
<dbReference type="GeneID" id="97556244"/>
<accession>A0A163LM04</accession>
<evidence type="ECO:0000313" key="3">
    <source>
        <dbReference type="Proteomes" id="UP000076796"/>
    </source>
</evidence>
<name>A0A163LM04_9BACL</name>
<organism evidence="2 3">
    <name type="scientific">Paenibacillus glucanolyticus</name>
    <dbReference type="NCBI Taxonomy" id="59843"/>
    <lineage>
        <taxon>Bacteria</taxon>
        <taxon>Bacillati</taxon>
        <taxon>Bacillota</taxon>
        <taxon>Bacilli</taxon>
        <taxon>Bacillales</taxon>
        <taxon>Paenibacillaceae</taxon>
        <taxon>Paenibacillus</taxon>
    </lineage>
</organism>
<dbReference type="Pfam" id="PF01963">
    <property type="entry name" value="TraB_PrgY_gumN"/>
    <property type="match status" value="1"/>
</dbReference>
<sequence length="463" mass="51633">MQEHKRWSRVKRWAGAGALSLTILLGNVFPIHADTPTAPVPDISPWSIATLNEGEKYGIYPMEWYYDGTFRQSITEDKFQSLMATTAKKLDQLGLKKKEASLSYVTADVITREMVITSLFKLLSNYELPEAFGNTAVKPMDYMQQKGIVKGTKAGLQLDQPSSVEQAVVMASRLIEYTYDMADGGAEGLMWKVTNDNNTLYLLGSVHLGLTDMYPMHPSIRDAFAASDDLWVEVDIVNGDMSYFQEKMMYSDGTKLQDHISATSYEKLQKALKKLALPVNTFDSFKPFGVSNTLSTFGYFENPADSALAMATGIDSYFLTSAMLTGKPIHELESIKLQADLFADVPAETQEKELNELLDVLLSEKGSQEIANNLKQMQLDWIEGDVEGLKKTLTADGQLTQGETNQRLIGERDKNMAIKLSELLEKEGEHTSFVVVGAAHYVMDGMVVDLLKEKDYDVQLVQK</sequence>
<evidence type="ECO:0000256" key="1">
    <source>
        <dbReference type="SAM" id="SignalP"/>
    </source>
</evidence>
<dbReference type="OrthoDB" id="357294at2"/>
<dbReference type="EMBL" id="LWMH01000001">
    <property type="protein sequence ID" value="KZS48241.1"/>
    <property type="molecule type" value="Genomic_DNA"/>
</dbReference>
<dbReference type="PANTHER" id="PTHR40590:SF1">
    <property type="entry name" value="CYTOPLASMIC PROTEIN"/>
    <property type="match status" value="1"/>
</dbReference>
<dbReference type="Proteomes" id="UP000076796">
    <property type="component" value="Unassembled WGS sequence"/>
</dbReference>
<keyword evidence="3" id="KW-1185">Reference proteome</keyword>
<reference evidence="2" key="1">
    <citation type="journal article" date="2016" name="Genome Announc.">
        <title>Draft genomes of two strains of Paenibacillus glucanolyticus with capability to degrade lignocellulose.</title>
        <authorList>
            <person name="Mathews S.L."/>
            <person name="Pawlak J."/>
            <person name="Grunden A.M."/>
        </authorList>
    </citation>
    <scope>NUCLEOTIDE SEQUENCE [LARGE SCALE GENOMIC DNA]</scope>
    <source>
        <strain evidence="2">SLM1</strain>
    </source>
</reference>
<dbReference type="CDD" id="cd14789">
    <property type="entry name" value="Tiki"/>
    <property type="match status" value="1"/>
</dbReference>
<dbReference type="AlphaFoldDB" id="A0A163LM04"/>
<dbReference type="InterPro" id="IPR047111">
    <property type="entry name" value="YbaP-like"/>
</dbReference>
<dbReference type="RefSeq" id="WP_063479230.1">
    <property type="nucleotide sequence ID" value="NZ_CP147845.1"/>
</dbReference>
<keyword evidence="1" id="KW-0732">Signal</keyword>
<protein>
    <submittedName>
        <fullName evidence="2">Polysaccharide biosynthesis protein GumN</fullName>
    </submittedName>
</protein>
<evidence type="ECO:0000313" key="2">
    <source>
        <dbReference type="EMBL" id="KZS48241.1"/>
    </source>
</evidence>
<comment type="caution">
    <text evidence="2">The sequence shown here is derived from an EMBL/GenBank/DDBJ whole genome shotgun (WGS) entry which is preliminary data.</text>
</comment>
<dbReference type="InterPro" id="IPR002816">
    <property type="entry name" value="TraB/PrgY/GumN_fam"/>
</dbReference>
<feature type="signal peptide" evidence="1">
    <location>
        <begin position="1"/>
        <end position="33"/>
    </location>
</feature>